<gene>
    <name evidence="1" type="ORF">SAMN05216252_110150</name>
</gene>
<evidence type="ECO:0000313" key="2">
    <source>
        <dbReference type="Proteomes" id="UP000198280"/>
    </source>
</evidence>
<dbReference type="OrthoDB" id="4329466at2"/>
<name>A0A239IHB4_9ACTN</name>
<protein>
    <submittedName>
        <fullName evidence="1">Uncharacterized protein</fullName>
    </submittedName>
</protein>
<evidence type="ECO:0000313" key="1">
    <source>
        <dbReference type="EMBL" id="SNS92648.1"/>
    </source>
</evidence>
<accession>A0A239IHB4</accession>
<dbReference type="Proteomes" id="UP000198280">
    <property type="component" value="Unassembled WGS sequence"/>
</dbReference>
<dbReference type="RefSeq" id="WP_089225592.1">
    <property type="nucleotide sequence ID" value="NZ_FZOF01000010.1"/>
</dbReference>
<organism evidence="1 2">
    <name type="scientific">Actinacidiphila glaucinigra</name>
    <dbReference type="NCBI Taxonomy" id="235986"/>
    <lineage>
        <taxon>Bacteria</taxon>
        <taxon>Bacillati</taxon>
        <taxon>Actinomycetota</taxon>
        <taxon>Actinomycetes</taxon>
        <taxon>Kitasatosporales</taxon>
        <taxon>Streptomycetaceae</taxon>
        <taxon>Actinacidiphila</taxon>
    </lineage>
</organism>
<proteinExistence type="predicted"/>
<reference evidence="1 2" key="1">
    <citation type="submission" date="2017-06" db="EMBL/GenBank/DDBJ databases">
        <authorList>
            <person name="Kim H.J."/>
            <person name="Triplett B.A."/>
        </authorList>
    </citation>
    <scope>NUCLEOTIDE SEQUENCE [LARGE SCALE GENOMIC DNA]</scope>
    <source>
        <strain evidence="1 2">CGMCC 4.1858</strain>
    </source>
</reference>
<sequence length="82" mass="9251">MPYKIDLSTEVVADYQRLQPWAQRSLEAALLVASDDPHRLPAVPQQSEHARILSFADGRGLCMVEIDDDAKRLAVRLIEPPR</sequence>
<keyword evidence="2" id="KW-1185">Reference proteome</keyword>
<dbReference type="AlphaFoldDB" id="A0A239IHB4"/>
<dbReference type="EMBL" id="FZOF01000010">
    <property type="protein sequence ID" value="SNS92648.1"/>
    <property type="molecule type" value="Genomic_DNA"/>
</dbReference>